<organism evidence="1 2">
    <name type="scientific">Methylocaldum szegediense</name>
    <dbReference type="NCBI Taxonomy" id="73780"/>
    <lineage>
        <taxon>Bacteria</taxon>
        <taxon>Pseudomonadati</taxon>
        <taxon>Pseudomonadota</taxon>
        <taxon>Gammaproteobacteria</taxon>
        <taxon>Methylococcales</taxon>
        <taxon>Methylococcaceae</taxon>
        <taxon>Methylocaldum</taxon>
    </lineage>
</organism>
<evidence type="ECO:0000313" key="1">
    <source>
        <dbReference type="EMBL" id="CAI8967260.1"/>
    </source>
</evidence>
<proteinExistence type="predicted"/>
<dbReference type="Proteomes" id="UP001162030">
    <property type="component" value="Chromosome"/>
</dbReference>
<gene>
    <name evidence="1" type="ORF">MSZNOR_4797</name>
</gene>
<keyword evidence="2" id="KW-1185">Reference proteome</keyword>
<sequence>MFERFIERVVAELERYQAPIDNEYEVGQEPEEGITAIGCQHIYRSDINFVAEVEETFWWYFFNGDSQTVRRISD</sequence>
<evidence type="ECO:0000313" key="2">
    <source>
        <dbReference type="Proteomes" id="UP001162030"/>
    </source>
</evidence>
<reference evidence="1 2" key="1">
    <citation type="submission" date="2023-03" db="EMBL/GenBank/DDBJ databases">
        <authorList>
            <person name="Pearce D."/>
        </authorList>
    </citation>
    <scope>NUCLEOTIDE SEQUENCE [LARGE SCALE GENOMIC DNA]</scope>
    <source>
        <strain evidence="1">Msz</strain>
    </source>
</reference>
<name>A0ABM9I900_9GAMM</name>
<dbReference type="EMBL" id="OX458333">
    <property type="protein sequence ID" value="CAI8967260.1"/>
    <property type="molecule type" value="Genomic_DNA"/>
</dbReference>
<protein>
    <submittedName>
        <fullName evidence="1">Uncharacterized protein</fullName>
    </submittedName>
</protein>
<accession>A0ABM9I900</accession>